<dbReference type="Proteomes" id="UP000827133">
    <property type="component" value="Unassembled WGS sequence"/>
</dbReference>
<gene>
    <name evidence="3" type="ORF">J7337_013897</name>
</gene>
<protein>
    <recommendedName>
        <fullName evidence="2">MACPF domain-containing protein</fullName>
    </recommendedName>
</protein>
<evidence type="ECO:0000313" key="4">
    <source>
        <dbReference type="Proteomes" id="UP000827133"/>
    </source>
</evidence>
<name>A0A9P8D3R5_9HYPO</name>
<dbReference type="InterPro" id="IPR020864">
    <property type="entry name" value="MACPF"/>
</dbReference>
<dbReference type="GeneID" id="68321753"/>
<accession>A0A9P8D3R5</accession>
<keyword evidence="4" id="KW-1185">Reference proteome</keyword>
<sequence>MIAKYMYQFPRVDLHLDSCLEPTQGLKDAIANVEATKNIKDLRQLRRDYGYLFCKSVTIGGRLQTQAVMDQSSKTSEQEQKQSLKTSVGLAVSAPKVSASVSHTEESGSDNSSSHGKSDKSESHVFEAMGGDSLLASNPLAWIPTVGSYKNWRIINRNGLTLMSDMISSLSGYEHTRSWFEQAVPALSKYIEFSDSMVKKIRLRLMSPSHHLCLSYKKGSDDRDYAVPPNYYLGHRTLSTVMPLSMDLEYSDEPWGRIQMPNNKPEFLFSPGSYRAPAIYGYSANKVGENLYGTKYDDEFRSTVWSITSPYDAALCHGSRTGDSGNNTLSISTAKPVISSLIVFRNQQGVFLPAMTDTKDVHIWRILKTGVVPGDKPNIAEGDEVQLAWSYQDQYCGYRDFTQDAFGRRRNGPPPGSNGPLLYMRLPWPRFEPVESLPDQVKPLPNALIMSEVVAPKDDLSPVLSDKIQVIHGEKQAMKDILVEDCIFRLDVVKHHGRGDVDDYLLRGVSQEAAFPDAIERQALDKKVESERLAREAAERSFWQQAEARAGQEEEEEIEDVGETMMHIACPLTMLF</sequence>
<dbReference type="AlphaFoldDB" id="A0A9P8D3R5"/>
<reference evidence="3" key="1">
    <citation type="journal article" date="2021" name="Mol. Plant Microbe Interact.">
        <title>Telomere to telomere genome assembly of Fusarium musae F31, causal agent of crown rot disease of banana.</title>
        <authorList>
            <person name="Degradi L."/>
            <person name="Tava V."/>
            <person name="Kunova A."/>
            <person name="Cortesi P."/>
            <person name="Saracchi M."/>
            <person name="Pasquali M."/>
        </authorList>
    </citation>
    <scope>NUCLEOTIDE SEQUENCE</scope>
    <source>
        <strain evidence="3">F31</strain>
    </source>
</reference>
<feature type="region of interest" description="Disordered" evidence="1">
    <location>
        <begin position="70"/>
        <end position="89"/>
    </location>
</feature>
<feature type="domain" description="MACPF" evidence="2">
    <location>
        <begin position="1"/>
        <end position="205"/>
    </location>
</feature>
<evidence type="ECO:0000259" key="2">
    <source>
        <dbReference type="PROSITE" id="PS51412"/>
    </source>
</evidence>
<dbReference type="RefSeq" id="XP_044673758.1">
    <property type="nucleotide sequence ID" value="XM_044831372.1"/>
</dbReference>
<dbReference type="KEGG" id="fmu:J7337_013897"/>
<proteinExistence type="predicted"/>
<organism evidence="3 4">
    <name type="scientific">Fusarium musae</name>
    <dbReference type="NCBI Taxonomy" id="1042133"/>
    <lineage>
        <taxon>Eukaryota</taxon>
        <taxon>Fungi</taxon>
        <taxon>Dikarya</taxon>
        <taxon>Ascomycota</taxon>
        <taxon>Pezizomycotina</taxon>
        <taxon>Sordariomycetes</taxon>
        <taxon>Hypocreomycetidae</taxon>
        <taxon>Hypocreales</taxon>
        <taxon>Nectriaceae</taxon>
        <taxon>Fusarium</taxon>
    </lineage>
</organism>
<dbReference type="EMBL" id="JAHBCI010000012">
    <property type="protein sequence ID" value="KAG9494758.1"/>
    <property type="molecule type" value="Genomic_DNA"/>
</dbReference>
<comment type="caution">
    <text evidence="3">The sequence shown here is derived from an EMBL/GenBank/DDBJ whole genome shotgun (WGS) entry which is preliminary data.</text>
</comment>
<evidence type="ECO:0000256" key="1">
    <source>
        <dbReference type="SAM" id="MobiDB-lite"/>
    </source>
</evidence>
<feature type="region of interest" description="Disordered" evidence="1">
    <location>
        <begin position="99"/>
        <end position="123"/>
    </location>
</feature>
<dbReference type="Pfam" id="PF01823">
    <property type="entry name" value="MACPF"/>
    <property type="match status" value="1"/>
</dbReference>
<evidence type="ECO:0000313" key="3">
    <source>
        <dbReference type="EMBL" id="KAG9494758.1"/>
    </source>
</evidence>
<dbReference type="PROSITE" id="PS51412">
    <property type="entry name" value="MACPF_2"/>
    <property type="match status" value="1"/>
</dbReference>